<proteinExistence type="predicted"/>
<dbReference type="Proteomes" id="UP000007347">
    <property type="component" value="Chromosome"/>
</dbReference>
<dbReference type="PROSITE" id="PS50983">
    <property type="entry name" value="FE_B12_PBP"/>
    <property type="match status" value="1"/>
</dbReference>
<dbReference type="EMBL" id="FO203503">
    <property type="protein sequence ID" value="CCK79088.1"/>
    <property type="molecule type" value="Genomic_DNA"/>
</dbReference>
<dbReference type="SUPFAM" id="SSF53807">
    <property type="entry name" value="Helical backbone' metal receptor"/>
    <property type="match status" value="1"/>
</dbReference>
<evidence type="ECO:0000313" key="2">
    <source>
        <dbReference type="EMBL" id="CCK79088.1"/>
    </source>
</evidence>
<dbReference type="PANTHER" id="PTHR30535">
    <property type="entry name" value="VITAMIN B12-BINDING PROTEIN"/>
    <property type="match status" value="1"/>
</dbReference>
<gene>
    <name evidence="2" type="ordered locus">TOL2_C09200</name>
</gene>
<sequence>MTKKRIFLLLFSACFVFLFYRIYYHPETRARENHDRTRIVTDMKGRAFQVADPIRRIALLGGPTGQVAFILGVQDHLCAVTNTLKMSKLVQEMYPAIKALPGPRTTSGNINIEELINSNPDIAIAGDIDGQIVLDKTRIPVAFLEDGMGEGMEDIKREIRFYGTIFQAPDRAEKYVAFLERVMHLIEQRTRDIPVQKRKNVFQGFSPSHLVTLGGDTFMQERIKLSGCENAAETVTTIGKRTGLHSGLAEVSMEQVLEWDPDILVINYGKPADLYKDPQWRNIRAVRNKQIYSQPAGVFIFNRPTAESAVIFPLWLAAIAYPDLFENISINGIVKTFYREIFDFDLTDLQVHDILLGTYEFKMMKGIKNRG</sequence>
<dbReference type="Gene3D" id="1.20.58.2180">
    <property type="match status" value="1"/>
</dbReference>
<dbReference type="InterPro" id="IPR002491">
    <property type="entry name" value="ABC_transptr_periplasmic_BD"/>
</dbReference>
<dbReference type="RefSeq" id="WP_014956438.1">
    <property type="nucleotide sequence ID" value="NC_018645.1"/>
</dbReference>
<dbReference type="Gene3D" id="3.40.50.1980">
    <property type="entry name" value="Nitrogenase molybdenum iron protein domain"/>
    <property type="match status" value="2"/>
</dbReference>
<reference evidence="2 3" key="1">
    <citation type="journal article" date="2013" name="Environ. Microbiol.">
        <title>Complete genome, catabolic sub-proteomes and key-metabolites of Desulfobacula toluolica Tol2, a marine, aromatic compound-degrading, sulfate-reducing bacterium.</title>
        <authorList>
            <person name="Wohlbrand L."/>
            <person name="Jacob J.H."/>
            <person name="Kube M."/>
            <person name="Mussmann M."/>
            <person name="Jarling R."/>
            <person name="Beck A."/>
            <person name="Amann R."/>
            <person name="Wilkes H."/>
            <person name="Reinhardt R."/>
            <person name="Rabus R."/>
        </authorList>
    </citation>
    <scope>NUCLEOTIDE SEQUENCE [LARGE SCALE GENOMIC DNA]</scope>
    <source>
        <strain evidence="3">DSM 7467 / Tol2</strain>
    </source>
</reference>
<name>K0NGX1_DESTT</name>
<dbReference type="AlphaFoldDB" id="K0NGX1"/>
<dbReference type="PANTHER" id="PTHR30535:SF34">
    <property type="entry name" value="MOLYBDATE-BINDING PROTEIN MOLA"/>
    <property type="match status" value="1"/>
</dbReference>
<accession>K0NGX1</accession>
<dbReference type="KEGG" id="dto:TOL2_C09200"/>
<dbReference type="Pfam" id="PF01497">
    <property type="entry name" value="Peripla_BP_2"/>
    <property type="match status" value="1"/>
</dbReference>
<dbReference type="STRING" id="651182.TOL2_C09200"/>
<feature type="domain" description="Fe/B12 periplasmic-binding" evidence="1">
    <location>
        <begin position="56"/>
        <end position="324"/>
    </location>
</feature>
<organism evidence="2 3">
    <name type="scientific">Desulfobacula toluolica (strain DSM 7467 / Tol2)</name>
    <dbReference type="NCBI Taxonomy" id="651182"/>
    <lineage>
        <taxon>Bacteria</taxon>
        <taxon>Pseudomonadati</taxon>
        <taxon>Thermodesulfobacteriota</taxon>
        <taxon>Desulfobacteria</taxon>
        <taxon>Desulfobacterales</taxon>
        <taxon>Desulfobacteraceae</taxon>
        <taxon>Desulfobacula</taxon>
    </lineage>
</organism>
<protein>
    <submittedName>
        <fullName evidence="2">ABC transporter, periplasmic binding protein</fullName>
    </submittedName>
</protein>
<evidence type="ECO:0000313" key="3">
    <source>
        <dbReference type="Proteomes" id="UP000007347"/>
    </source>
</evidence>
<dbReference type="InterPro" id="IPR050902">
    <property type="entry name" value="ABC_Transporter_SBP"/>
</dbReference>
<evidence type="ECO:0000259" key="1">
    <source>
        <dbReference type="PROSITE" id="PS50983"/>
    </source>
</evidence>
<dbReference type="HOGENOM" id="CLU_038034_13_3_7"/>
<keyword evidence="3" id="KW-1185">Reference proteome</keyword>